<sequence length="466" mass="51279">MWKVRPPAAIACPECGHSMHAKTSERGLRFFAHAPHAPDCEIARQGESEAHHLLKLELVSAARQAGAHAELEVRAPDGSWRADVLASDPAGAWRIALEAQLSPITVAEITERTQRMDAHNVSCCWFSDRARPPWLGAVPSVRLVSAEGGLAVAEGLVKFTGRSWESGPQAPLVEFLHWLFTCQVFPHTPRVRLRYPQRQLAEVWTALQYIRDEEAYLWQEEERQRQAAEQRERLQERVRYRRADIDRKNAASRRAALERATACEAEARRAHLGPAGAQWYDALMRRPGVGQAVGHLAREHHITVTPGLSTGDPRWGGGTPLIGPDGTPAAVLSPVARLIRGEAFRLLAGMLLLFETSIEQQRFDRNTRKRKAPIDGWRTEHLPTASAGSAGPPAVPAPRRARPRQTGGSCTCTKPELTAVIMGQPHPAEPAERTTPASVCAGQNGSEGDPGALFVCRTDRVDFDPE</sequence>
<gene>
    <name evidence="3" type="ORF">BGK67_33690</name>
</gene>
<feature type="compositionally biased region" description="Polar residues" evidence="1">
    <location>
        <begin position="435"/>
        <end position="446"/>
    </location>
</feature>
<comment type="caution">
    <text evidence="3">The sequence shown here is derived from an EMBL/GenBank/DDBJ whole genome shotgun (WGS) entry which is preliminary data.</text>
</comment>
<dbReference type="STRING" id="36818.BGK67_33690"/>
<accession>A0A1E5P0C4</accession>
<keyword evidence="4" id="KW-1185">Reference proteome</keyword>
<feature type="compositionally biased region" description="Basic and acidic residues" evidence="1">
    <location>
        <begin position="457"/>
        <end position="466"/>
    </location>
</feature>
<feature type="region of interest" description="Disordered" evidence="1">
    <location>
        <begin position="426"/>
        <end position="466"/>
    </location>
</feature>
<feature type="region of interest" description="Disordered" evidence="1">
    <location>
        <begin position="381"/>
        <end position="410"/>
    </location>
</feature>
<dbReference type="Proteomes" id="UP000095705">
    <property type="component" value="Unassembled WGS sequence"/>
</dbReference>
<reference evidence="3 4" key="1">
    <citation type="submission" date="2016-08" db="EMBL/GenBank/DDBJ databases">
        <title>The complete genome of Streptomyces subrutilus 10-1-1.</title>
        <authorList>
            <person name="Chen X."/>
        </authorList>
    </citation>
    <scope>NUCLEOTIDE SEQUENCE [LARGE SCALE GENOMIC DNA]</scope>
    <source>
        <strain evidence="3 4">10-1-1</strain>
    </source>
</reference>
<dbReference type="InterPro" id="IPR010330">
    <property type="entry name" value="CoiA_nuc"/>
</dbReference>
<feature type="domain" description="Competence protein CoiA nuclease-like" evidence="2">
    <location>
        <begin position="47"/>
        <end position="128"/>
    </location>
</feature>
<protein>
    <recommendedName>
        <fullName evidence="2">Competence protein CoiA nuclease-like domain-containing protein</fullName>
    </recommendedName>
</protein>
<proteinExistence type="predicted"/>
<evidence type="ECO:0000256" key="1">
    <source>
        <dbReference type="SAM" id="MobiDB-lite"/>
    </source>
</evidence>
<evidence type="ECO:0000313" key="4">
    <source>
        <dbReference type="Proteomes" id="UP000095705"/>
    </source>
</evidence>
<dbReference type="Pfam" id="PF06054">
    <property type="entry name" value="CoiA_nuc"/>
    <property type="match status" value="1"/>
</dbReference>
<dbReference type="EMBL" id="MEHK01000002">
    <property type="protein sequence ID" value="OEJ22484.1"/>
    <property type="molecule type" value="Genomic_DNA"/>
</dbReference>
<evidence type="ECO:0000313" key="3">
    <source>
        <dbReference type="EMBL" id="OEJ22484.1"/>
    </source>
</evidence>
<name>A0A1E5P0C4_9ACTN</name>
<dbReference type="AlphaFoldDB" id="A0A1E5P0C4"/>
<feature type="compositionally biased region" description="Low complexity" evidence="1">
    <location>
        <begin position="383"/>
        <end position="392"/>
    </location>
</feature>
<organism evidence="3 4">
    <name type="scientific">Streptomyces subrutilus</name>
    <dbReference type="NCBI Taxonomy" id="36818"/>
    <lineage>
        <taxon>Bacteria</taxon>
        <taxon>Bacillati</taxon>
        <taxon>Actinomycetota</taxon>
        <taxon>Actinomycetes</taxon>
        <taxon>Kitasatosporales</taxon>
        <taxon>Streptomycetaceae</taxon>
        <taxon>Streptomyces</taxon>
    </lineage>
</organism>
<evidence type="ECO:0000259" key="2">
    <source>
        <dbReference type="Pfam" id="PF06054"/>
    </source>
</evidence>